<sequence>MLDLFEKQIFYKKDKEKTCALVKKSDLFDIAKKLNLEVARFDKSMLDKDPKERYKQIKDFQEHLNVTKALISLFPERFNKSDFNKITHAKKILANALQNTHPQYVLFQVIGTTQPIYIKLNGKLVKPNTKIWLKPGKYNYTISSKGKCPISGEIELELLKDQTIEEDFSDMNYPLLTFYTKDGARIIANGKILKPNVENRIEKCEGEIKYIADFADQSKEGEIDLSPNLSQTIEIKFLTPKELEVFNNAKTKYFTTTDGVAISDSLTPVASKNLHFKIKDDPQHGELELDERGVFNYTPKKGYVGIDSFKYYIETDDDTSAPKVVNITINPSTAPTVPVIAKKAPNDTNATKAQKLLNDLNATKNEIVKETKQKSKEIKKKVTKVMDEERYQRFKAYVNSQQLSVEKLKKLQKAYPVMFKRLLKEKLEGK</sequence>
<reference evidence="2" key="1">
    <citation type="submission" date="2016-10" db="EMBL/GenBank/DDBJ databases">
        <authorList>
            <person name="de Groot N.N."/>
        </authorList>
    </citation>
    <scope>NUCLEOTIDE SEQUENCE</scope>
</reference>
<accession>A0A1W1C437</accession>
<keyword evidence="1" id="KW-0175">Coiled coil</keyword>
<proteinExistence type="predicted"/>
<dbReference type="Pfam" id="PF17963">
    <property type="entry name" value="Big_9"/>
    <property type="match status" value="1"/>
</dbReference>
<protein>
    <submittedName>
        <fullName evidence="2">Uncharacterized protein</fullName>
    </submittedName>
</protein>
<evidence type="ECO:0000256" key="1">
    <source>
        <dbReference type="SAM" id="Coils"/>
    </source>
</evidence>
<name>A0A1W1C437_9ZZZZ</name>
<feature type="coiled-coil region" evidence="1">
    <location>
        <begin position="350"/>
        <end position="388"/>
    </location>
</feature>
<dbReference type="Gene3D" id="2.60.40.3440">
    <property type="match status" value="1"/>
</dbReference>
<evidence type="ECO:0000313" key="2">
    <source>
        <dbReference type="EMBL" id="SFV60513.1"/>
    </source>
</evidence>
<dbReference type="EMBL" id="FPHB01000048">
    <property type="protein sequence ID" value="SFV60513.1"/>
    <property type="molecule type" value="Genomic_DNA"/>
</dbReference>
<dbReference type="AlphaFoldDB" id="A0A1W1C437"/>
<organism evidence="2">
    <name type="scientific">hydrothermal vent metagenome</name>
    <dbReference type="NCBI Taxonomy" id="652676"/>
    <lineage>
        <taxon>unclassified sequences</taxon>
        <taxon>metagenomes</taxon>
        <taxon>ecological metagenomes</taxon>
    </lineage>
</organism>
<gene>
    <name evidence="2" type="ORF">MNB_SM-7-764</name>
</gene>